<dbReference type="Proteomes" id="UP001165366">
    <property type="component" value="Unassembled WGS sequence"/>
</dbReference>
<organism evidence="2 3">
    <name type="scientific">Rhodohalobacter sulfatireducens</name>
    <dbReference type="NCBI Taxonomy" id="2911366"/>
    <lineage>
        <taxon>Bacteria</taxon>
        <taxon>Pseudomonadati</taxon>
        <taxon>Balneolota</taxon>
        <taxon>Balneolia</taxon>
        <taxon>Balneolales</taxon>
        <taxon>Balneolaceae</taxon>
        <taxon>Rhodohalobacter</taxon>
    </lineage>
</organism>
<dbReference type="Pfam" id="PF05448">
    <property type="entry name" value="AXE1"/>
    <property type="match status" value="1"/>
</dbReference>
<evidence type="ECO:0000313" key="2">
    <source>
        <dbReference type="EMBL" id="MCG2587541.1"/>
    </source>
</evidence>
<dbReference type="InterPro" id="IPR008391">
    <property type="entry name" value="AXE1_dom"/>
</dbReference>
<proteinExistence type="predicted"/>
<sequence>MRQNWKIARFDLLRRVGKALVLVLPMFLFLSEHAFAQDELNVLRGESSNNRWLHYSDVENALYHHLADEAYQHLNSRKEHLSELESLSDWQKRQGEIREALQSIVGPFPEKTSLNARIQRTIQKDTYKVEHIVFESQPDFFVTSSLFIPNGLTEKAPVVIYVSGHTAEGYRSEIYQHKILNLVDKNFIVFAFDPVGQGERLEYNFGNERVPSSFGSPAGGHSYSGLQGYITGNTQAQIMIWDGIRAVDYLLTRDEIDPERIGITGRSGGGTQSSYIAAFDDRIYAAAPESYITNFTRLLQSIGPQDAEQVFAGGIANGIDHADLLAVRAPKPTLMIATTEDYFSIQGARETANEVLKIYSAYNEENHFEMVEDFGEHGSTEKNREAMYSFFQDVLDNPGNSEDVDVEILSDEDNQVTETGQVFTSLSGKTISDLNREKAELQFSQLKNDRENLDQHLSEIVESAKNLSGYRETESIKEPVFTGRIQREGYVIEKYFLEGEGKYPIPYLLIVPENSNDKAVLYLHPNGKMAEASESGQIEWFVQKGFTVLAPDLIGTGETSPGGSGNLLKEWHASVLIDRSITGIRAGDINRLTQLLKQKNSFSDIYSVAVQEMSQGLLHSAAISNSFSRVALIDPLISYRSLVSTKYYDPGFTAGAVLGSMQSYDLPGLAASLAPGKLLMINPVNGANGPADEEDIDKDTRVIHATYDQANLPENFRITGPQTEDEIFESLEEWINN</sequence>
<gene>
    <name evidence="2" type="ORF">L6773_03105</name>
</gene>
<dbReference type="Gene3D" id="3.40.50.1820">
    <property type="entry name" value="alpha/beta hydrolase"/>
    <property type="match status" value="2"/>
</dbReference>
<dbReference type="PANTHER" id="PTHR22946:SF8">
    <property type="entry name" value="ACETYL XYLAN ESTERASE DOMAIN-CONTAINING PROTEIN"/>
    <property type="match status" value="1"/>
</dbReference>
<dbReference type="EMBL" id="JAKLWS010000002">
    <property type="protein sequence ID" value="MCG2587541.1"/>
    <property type="molecule type" value="Genomic_DNA"/>
</dbReference>
<evidence type="ECO:0000259" key="1">
    <source>
        <dbReference type="Pfam" id="PF05448"/>
    </source>
</evidence>
<dbReference type="PANTHER" id="PTHR22946">
    <property type="entry name" value="DIENELACTONE HYDROLASE DOMAIN-CONTAINING PROTEIN-RELATED"/>
    <property type="match status" value="1"/>
</dbReference>
<reference evidence="2" key="1">
    <citation type="submission" date="2022-01" db="EMBL/GenBank/DDBJ databases">
        <authorList>
            <person name="Wang Y."/>
        </authorList>
    </citation>
    <scope>NUCLEOTIDE SEQUENCE</scope>
    <source>
        <strain evidence="2">WB101</strain>
    </source>
</reference>
<feature type="domain" description="Acetyl xylan esterase" evidence="1">
    <location>
        <begin position="120"/>
        <end position="300"/>
    </location>
</feature>
<name>A0ABS9K9L4_9BACT</name>
<dbReference type="RefSeq" id="WP_237852385.1">
    <property type="nucleotide sequence ID" value="NZ_JAKLWS010000002.1"/>
</dbReference>
<reference evidence="2" key="2">
    <citation type="submission" date="2024-05" db="EMBL/GenBank/DDBJ databases">
        <title>Rhodohalobacter halophilus gen. nov., sp. nov., a moderately halophilic member of the family Balneolaceae.</title>
        <authorList>
            <person name="Xia J."/>
        </authorList>
    </citation>
    <scope>NUCLEOTIDE SEQUENCE</scope>
    <source>
        <strain evidence="2">WB101</strain>
    </source>
</reference>
<evidence type="ECO:0000313" key="3">
    <source>
        <dbReference type="Proteomes" id="UP001165366"/>
    </source>
</evidence>
<dbReference type="InterPro" id="IPR029058">
    <property type="entry name" value="AB_hydrolase_fold"/>
</dbReference>
<dbReference type="SUPFAM" id="SSF53474">
    <property type="entry name" value="alpha/beta-Hydrolases"/>
    <property type="match status" value="2"/>
</dbReference>
<keyword evidence="3" id="KW-1185">Reference proteome</keyword>
<accession>A0ABS9K9L4</accession>
<dbReference type="InterPro" id="IPR050261">
    <property type="entry name" value="FrsA_esterase"/>
</dbReference>
<protein>
    <submittedName>
        <fullName evidence="2">Acetylxylan esterase</fullName>
    </submittedName>
</protein>
<comment type="caution">
    <text evidence="2">The sequence shown here is derived from an EMBL/GenBank/DDBJ whole genome shotgun (WGS) entry which is preliminary data.</text>
</comment>